<dbReference type="Pfam" id="PF01255">
    <property type="entry name" value="Prenyltransf"/>
    <property type="match status" value="1"/>
</dbReference>
<feature type="binding site" evidence="2">
    <location>
        <position position="43"/>
    </location>
    <ligand>
        <name>substrate</name>
    </ligand>
</feature>
<keyword evidence="6" id="KW-1185">Reference proteome</keyword>
<feature type="active site" description="Proton acceptor" evidence="2">
    <location>
        <position position="86"/>
    </location>
</feature>
<feature type="binding site" evidence="2">
    <location>
        <begin position="39"/>
        <end position="42"/>
    </location>
    <ligand>
        <name>substrate</name>
    </ligand>
</feature>
<sequence length="264" mass="30456">MFNKMKLWKTSKDQDGQDDRISQILAHPIPDHVAIIMDGNGRWAKKRTLPRIAGHHEGMKTVKKVTKAANKLGIKILTLYAFSTENWKRPKTEVDYLMKLPEQFLNSFLPELIEENVKVSTMGDMDQLPVSTRRAVDHAKEKTKNNDGLILNFALNYGSRSEIIDAIKHLATDVKKGIISEEDIDNECFSTYLMTKSLKDPDLLIRTSGEVRLSNFMLWQLAYTELYFMDVLWPDFSEEHLFEAVESFQKRSRRYGGLLGEEIQ</sequence>
<evidence type="ECO:0000256" key="2">
    <source>
        <dbReference type="HAMAP-Rule" id="MF_01139"/>
    </source>
</evidence>
<dbReference type="PANTHER" id="PTHR10291">
    <property type="entry name" value="DEHYDRODOLICHYL DIPHOSPHATE SYNTHASE FAMILY MEMBER"/>
    <property type="match status" value="1"/>
</dbReference>
<dbReference type="GO" id="GO:0030145">
    <property type="term" value="F:manganese ion binding"/>
    <property type="evidence" value="ECO:0007669"/>
    <property type="project" value="TreeGrafter"/>
</dbReference>
<gene>
    <name evidence="3" type="primary">uppS</name>
    <name evidence="4" type="ORF">D5F11_005165</name>
    <name evidence="3" type="ORF">J6TS1_05830</name>
</gene>
<comment type="function">
    <text evidence="2">Catalyzes the condensation of isopentenyl diphosphate (IPP) with allylic pyrophosphates generating different type of terpenoids.</text>
</comment>
<feature type="binding site" evidence="2">
    <location>
        <position position="87"/>
    </location>
    <ligand>
        <name>substrate</name>
    </ligand>
</feature>
<dbReference type="GO" id="GO:0000287">
    <property type="term" value="F:magnesium ion binding"/>
    <property type="evidence" value="ECO:0007669"/>
    <property type="project" value="UniProtKB-UniRule"/>
</dbReference>
<dbReference type="InterPro" id="IPR018520">
    <property type="entry name" value="UPP_synth-like_CS"/>
</dbReference>
<evidence type="ECO:0000256" key="1">
    <source>
        <dbReference type="ARBA" id="ARBA00022679"/>
    </source>
</evidence>
<dbReference type="SUPFAM" id="SSF64005">
    <property type="entry name" value="Undecaprenyl diphosphate synthase"/>
    <property type="match status" value="1"/>
</dbReference>
<organism evidence="4 5">
    <name type="scientific">Siminovitchia terrae</name>
    <name type="common">Bacillus terrae</name>
    <dbReference type="NCBI Taxonomy" id="1914933"/>
    <lineage>
        <taxon>Bacteria</taxon>
        <taxon>Bacillati</taxon>
        <taxon>Bacillota</taxon>
        <taxon>Bacilli</taxon>
        <taxon>Bacillales</taxon>
        <taxon>Bacillaceae</taxon>
        <taxon>Siminovitchia</taxon>
    </lineage>
</organism>
<dbReference type="InterPro" id="IPR001441">
    <property type="entry name" value="UPP_synth-like"/>
</dbReference>
<feature type="binding site" evidence="2">
    <location>
        <begin position="83"/>
        <end position="85"/>
    </location>
    <ligand>
        <name>substrate</name>
    </ligand>
</feature>
<name>A0A429XBF4_SIMTE</name>
<feature type="binding site" evidence="2">
    <location>
        <position position="89"/>
    </location>
    <ligand>
        <name>substrate</name>
    </ligand>
</feature>
<reference evidence="4 5" key="1">
    <citation type="submission" date="2018-12" db="EMBL/GenBank/DDBJ databases">
        <authorList>
            <person name="Sun L."/>
            <person name="Chen Z."/>
        </authorList>
    </citation>
    <scope>NUCLEOTIDE SEQUENCE [LARGE SCALE GENOMIC DNA]</scope>
    <source>
        <strain evidence="4 5">LMG 29736</strain>
    </source>
</reference>
<keyword evidence="2" id="KW-0460">Magnesium</keyword>
<dbReference type="OrthoDB" id="4191603at2"/>
<dbReference type="RefSeq" id="WP_120115148.1">
    <property type="nucleotide sequence ID" value="NZ_BORI01000007.1"/>
</dbReference>
<dbReference type="InterPro" id="IPR036424">
    <property type="entry name" value="UPP_synth-like_sf"/>
</dbReference>
<dbReference type="Proteomes" id="UP000680670">
    <property type="component" value="Unassembled WGS sequence"/>
</dbReference>
<feature type="binding site" evidence="2">
    <location>
        <position position="206"/>
    </location>
    <ligand>
        <name>substrate</name>
    </ligand>
</feature>
<reference evidence="3 6" key="2">
    <citation type="submission" date="2021-03" db="EMBL/GenBank/DDBJ databases">
        <title>Antimicrobial resistance genes in bacteria isolated from Japanese honey, and their potential for conferring macrolide and lincosamide resistance in the American foulbrood pathogen Paenibacillus larvae.</title>
        <authorList>
            <person name="Okamoto M."/>
            <person name="Kumagai M."/>
            <person name="Kanamori H."/>
            <person name="Takamatsu D."/>
        </authorList>
    </citation>
    <scope>NUCLEOTIDE SEQUENCE [LARGE SCALE GENOMIC DNA]</scope>
    <source>
        <strain evidence="3 6">J6TS1</strain>
    </source>
</reference>
<keyword evidence="2" id="KW-0479">Metal-binding</keyword>
<feature type="binding site" evidence="2">
    <location>
        <position position="225"/>
    </location>
    <ligand>
        <name>Mg(2+)</name>
        <dbReference type="ChEBI" id="CHEBI:18420"/>
    </ligand>
</feature>
<dbReference type="Proteomes" id="UP000287296">
    <property type="component" value="Unassembled WGS sequence"/>
</dbReference>
<evidence type="ECO:0000313" key="4">
    <source>
        <dbReference type="EMBL" id="RST60740.1"/>
    </source>
</evidence>
<evidence type="ECO:0000313" key="6">
    <source>
        <dbReference type="Proteomes" id="UP000680670"/>
    </source>
</evidence>
<evidence type="ECO:0000313" key="5">
    <source>
        <dbReference type="Proteomes" id="UP000287296"/>
    </source>
</evidence>
<dbReference type="Gene3D" id="3.40.1180.10">
    <property type="entry name" value="Decaprenyl diphosphate synthase-like"/>
    <property type="match status" value="1"/>
</dbReference>
<protein>
    <recommendedName>
        <fullName evidence="2">Isoprenyl transferase</fullName>
        <ecNumber evidence="2">2.5.1.-</ecNumber>
    </recommendedName>
</protein>
<dbReference type="HAMAP" id="MF_01139">
    <property type="entry name" value="ISPT"/>
    <property type="match status" value="1"/>
</dbReference>
<dbReference type="NCBIfam" id="TIGR00055">
    <property type="entry name" value="uppS"/>
    <property type="match status" value="1"/>
</dbReference>
<dbReference type="AlphaFoldDB" id="A0A429XBF4"/>
<dbReference type="GO" id="GO:0005829">
    <property type="term" value="C:cytosol"/>
    <property type="evidence" value="ECO:0007669"/>
    <property type="project" value="TreeGrafter"/>
</dbReference>
<comment type="similarity">
    <text evidence="2">Belongs to the UPP synthase family.</text>
</comment>
<dbReference type="PANTHER" id="PTHR10291:SF0">
    <property type="entry name" value="DEHYDRODOLICHYL DIPHOSPHATE SYNTHASE 2"/>
    <property type="match status" value="1"/>
</dbReference>
<dbReference type="EC" id="2.5.1.-" evidence="2"/>
<dbReference type="GO" id="GO:0008834">
    <property type="term" value="F:ditrans,polycis-undecaprenyl-diphosphate synthase [(2E,6E)-farnesyl-diphosphate specific] activity"/>
    <property type="evidence" value="ECO:0007669"/>
    <property type="project" value="TreeGrafter"/>
</dbReference>
<comment type="cofactor">
    <cofactor evidence="2">
        <name>Mg(2+)</name>
        <dbReference type="ChEBI" id="CHEBI:18420"/>
    </cofactor>
    <text evidence="2">Binds 2 magnesium ions per subunit.</text>
</comment>
<evidence type="ECO:0000313" key="3">
    <source>
        <dbReference type="EMBL" id="GIN94713.1"/>
    </source>
</evidence>
<dbReference type="PROSITE" id="PS01066">
    <property type="entry name" value="UPP_SYNTHASE"/>
    <property type="match status" value="1"/>
</dbReference>
<feature type="binding site" evidence="2">
    <location>
        <position position="38"/>
    </location>
    <ligand>
        <name>Mg(2+)</name>
        <dbReference type="ChEBI" id="CHEBI:18420"/>
    </ligand>
</feature>
<dbReference type="GO" id="GO:0016094">
    <property type="term" value="P:polyprenol biosynthetic process"/>
    <property type="evidence" value="ECO:0007669"/>
    <property type="project" value="TreeGrafter"/>
</dbReference>
<feature type="active site" evidence="2">
    <location>
        <position position="38"/>
    </location>
</feature>
<feature type="binding site" evidence="2">
    <location>
        <begin position="212"/>
        <end position="214"/>
    </location>
    <ligand>
        <name>substrate</name>
    </ligand>
</feature>
<dbReference type="NCBIfam" id="NF011405">
    <property type="entry name" value="PRK14830.1"/>
    <property type="match status" value="1"/>
</dbReference>
<comment type="caution">
    <text evidence="4">The sequence shown here is derived from an EMBL/GenBank/DDBJ whole genome shotgun (WGS) entry which is preliminary data.</text>
</comment>
<proteinExistence type="inferred from homology"/>
<dbReference type="CDD" id="cd00475">
    <property type="entry name" value="Cis_IPPS"/>
    <property type="match status" value="1"/>
</dbReference>
<accession>A0A429XBF4</accession>
<keyword evidence="1 2" id="KW-0808">Transferase</keyword>
<dbReference type="FunFam" id="3.40.1180.10:FF:000001">
    <property type="entry name" value="(2E,6E)-farnesyl-diphosphate-specific ditrans,polycis-undecaprenyl-diphosphate synthase"/>
    <property type="match status" value="1"/>
</dbReference>
<feature type="binding site" evidence="2">
    <location>
        <position position="55"/>
    </location>
    <ligand>
        <name>substrate</name>
    </ligand>
</feature>
<comment type="subunit">
    <text evidence="2">Homodimer.</text>
</comment>
<feature type="binding site" evidence="2">
    <location>
        <position position="51"/>
    </location>
    <ligand>
        <name>substrate</name>
    </ligand>
</feature>
<dbReference type="EMBL" id="QYTW02000003">
    <property type="protein sequence ID" value="RST60740.1"/>
    <property type="molecule type" value="Genomic_DNA"/>
</dbReference>
<dbReference type="EMBL" id="BORJ01000001">
    <property type="protein sequence ID" value="GIN94713.1"/>
    <property type="molecule type" value="Genomic_DNA"/>
</dbReference>